<name>A0A370TS35_9HELO</name>
<comment type="caution">
    <text evidence="1">The sequence shown here is derived from an EMBL/GenBank/DDBJ whole genome shotgun (WGS) entry which is preliminary data.</text>
</comment>
<accession>A0A370TS35</accession>
<evidence type="ECO:0000313" key="1">
    <source>
        <dbReference type="EMBL" id="RDL38340.1"/>
    </source>
</evidence>
<dbReference type="GeneID" id="43595529"/>
<dbReference type="AlphaFoldDB" id="A0A370TS35"/>
<gene>
    <name evidence="1" type="ORF">BP5553_02680</name>
</gene>
<organism evidence="1 2">
    <name type="scientific">Venustampulla echinocandica</name>
    <dbReference type="NCBI Taxonomy" id="2656787"/>
    <lineage>
        <taxon>Eukaryota</taxon>
        <taxon>Fungi</taxon>
        <taxon>Dikarya</taxon>
        <taxon>Ascomycota</taxon>
        <taxon>Pezizomycotina</taxon>
        <taxon>Leotiomycetes</taxon>
        <taxon>Helotiales</taxon>
        <taxon>Pleuroascaceae</taxon>
        <taxon>Venustampulla</taxon>
    </lineage>
</organism>
<evidence type="ECO:0000313" key="2">
    <source>
        <dbReference type="Proteomes" id="UP000254866"/>
    </source>
</evidence>
<keyword evidence="2" id="KW-1185">Reference proteome</keyword>
<dbReference type="OrthoDB" id="3559878at2759"/>
<sequence length="419" mass="46319">MAVANAIGGVFLALSIYPLALTYLPPKAKTATAVRIKLGLPQFQDKVASLAGDKPAVSLFNSNGERIGFTLGGGHIEEDSDTKPTGDIQVMHINQEQNSFAEYISISATGSDAICISSITITMAADDQPNFALFGDIPISSRGQDVSLQRYKTTGKTTNDIKQGISWHVTDFLGHENRIEQYNTHPDTMCKSIPRLQMWDYMDPLHCVPIFWPPLPDSKGGLDQDTAQVLSDTGSLHCDMEKGQQLLYPSNKPNPRVVPSSTSIRRLRKAFITSGRNSRTVFRYPPGSDKRRSIDVEDWELSANILDSRVPELNQKTDSDCPSVHANRIVISEKETHNGGAKELCEAPNSWGPDFVSTLEGKFCDMCTRHLWDICSDKITTACFDMTTSTVRPGNGIRGRDFFGRAIPVKNYTTVLEWK</sequence>
<reference evidence="1 2" key="1">
    <citation type="journal article" date="2018" name="IMA Fungus">
        <title>IMA Genome-F 9: Draft genome sequence of Annulohypoxylon stygium, Aspergillus mulundensis, Berkeleyomyces basicola (syn. Thielaviopsis basicola), Ceratocystis smalleyi, two Cercospora beticola strains, Coleophoma cylindrospora, Fusarium fracticaudum, Phialophora cf. hyalina, and Morchella septimelata.</title>
        <authorList>
            <person name="Wingfield B.D."/>
            <person name="Bills G.F."/>
            <person name="Dong Y."/>
            <person name="Huang W."/>
            <person name="Nel W.J."/>
            <person name="Swalarsk-Parry B.S."/>
            <person name="Vaghefi N."/>
            <person name="Wilken P.M."/>
            <person name="An Z."/>
            <person name="de Beer Z.W."/>
            <person name="De Vos L."/>
            <person name="Chen L."/>
            <person name="Duong T.A."/>
            <person name="Gao Y."/>
            <person name="Hammerbacher A."/>
            <person name="Kikkert J.R."/>
            <person name="Li Y."/>
            <person name="Li H."/>
            <person name="Li K."/>
            <person name="Li Q."/>
            <person name="Liu X."/>
            <person name="Ma X."/>
            <person name="Naidoo K."/>
            <person name="Pethybridge S.J."/>
            <person name="Sun J."/>
            <person name="Steenkamp E.T."/>
            <person name="van der Nest M.A."/>
            <person name="van Wyk S."/>
            <person name="Wingfield M.J."/>
            <person name="Xiong C."/>
            <person name="Yue Q."/>
            <person name="Zhang X."/>
        </authorList>
    </citation>
    <scope>NUCLEOTIDE SEQUENCE [LARGE SCALE GENOMIC DNA]</scope>
    <source>
        <strain evidence="1 2">BP 5553</strain>
    </source>
</reference>
<dbReference type="EMBL" id="NPIC01000002">
    <property type="protein sequence ID" value="RDL38340.1"/>
    <property type="molecule type" value="Genomic_DNA"/>
</dbReference>
<dbReference type="Proteomes" id="UP000254866">
    <property type="component" value="Unassembled WGS sequence"/>
</dbReference>
<dbReference type="RefSeq" id="XP_031870996.1">
    <property type="nucleotide sequence ID" value="XM_032011303.1"/>
</dbReference>
<protein>
    <submittedName>
        <fullName evidence="1">Uncharacterized protein</fullName>
    </submittedName>
</protein>
<proteinExistence type="predicted"/>